<evidence type="ECO:0000313" key="7">
    <source>
        <dbReference type="Proteomes" id="UP001303473"/>
    </source>
</evidence>
<feature type="domain" description="Tyrosine specific protein phosphatases" evidence="5">
    <location>
        <begin position="608"/>
        <end position="676"/>
    </location>
</feature>
<sequence>MMATIALPRPIPPHRPSSHLDIGSLTPTLTLDSINVDSQTCPVPVPNKHIPVCPPGPVPQEEPNTPPPSPRKEEGGDPFFRQSLLFPPDKYHTLSSGRLSLYKIDAGEVTAALDYISRQPLPDPSQVFPWFHGLHPNNQLQQSFFIARKRALRKTPCCLRGITLVKADGDLSVSRLKGAISPLEFLQEQEFLEIDPREGFSVRNFQIQAAKSAMTSDIIVYGDDHVAVHQLGWDIVAAQQRWREKHETQRHPIPQYNTFVCLSPFREFEETCPEIVAVDSTGKLTGNVMDFFHQERKEMYDMTQASEISHNVWLGPTPDPMMGEDHGYDVLIECSDMGRLNPGALQAVAESSDEASRLQSKYLDFPGSGSIVAPTWSHAEADGILETCKWIWHLAHGTHPSVTAGKDETDEGGDTPMLQETPEGTQERRPRPRKILIHCADGYTESTTLAIAYFSYSTGKTIPNAWLELHTEKQRNFFAYPSDVALLTAIAPRLLHESPVCAGKSLLEITAMIRDEPKWFSRSPISPGTPSCATGFDGSFPSRILDYMYLGNLGHANNPDLLRSLGIGQILSVGETAQWREGELEEWGEENICMVQGVQDNGIDPLTDEFERCLEFIDRGRKNGTATLVHCRVGVSRSATICIAEVMRTLNMSFPRAYCFVRARRLNVIIQPHLRFAYELLKYEEILRSRQHSEEDGFDDADTEGAGGGIKRELEWGEIAREIALMNRPYAR</sequence>
<dbReference type="CDD" id="cd14516">
    <property type="entry name" value="DSP_fungal_PPS1"/>
    <property type="match status" value="1"/>
</dbReference>
<dbReference type="InterPro" id="IPR020422">
    <property type="entry name" value="TYR_PHOSPHATASE_DUAL_dom"/>
</dbReference>
<feature type="region of interest" description="Disordered" evidence="3">
    <location>
        <begin position="1"/>
        <end position="24"/>
    </location>
</feature>
<dbReference type="InterPro" id="IPR000340">
    <property type="entry name" value="Dual-sp_phosphatase_cat-dom"/>
</dbReference>
<evidence type="ECO:0000256" key="1">
    <source>
        <dbReference type="ARBA" id="ARBA00022801"/>
    </source>
</evidence>
<dbReference type="EMBL" id="MU853759">
    <property type="protein sequence ID" value="KAK3944550.1"/>
    <property type="molecule type" value="Genomic_DNA"/>
</dbReference>
<dbReference type="InterPro" id="IPR053239">
    <property type="entry name" value="Dual_spec_PTase"/>
</dbReference>
<dbReference type="SMART" id="SM00195">
    <property type="entry name" value="DSPc"/>
    <property type="match status" value="1"/>
</dbReference>
<protein>
    <submittedName>
        <fullName evidence="6">Dual specificity phosphatase</fullName>
    </submittedName>
</protein>
<evidence type="ECO:0000256" key="2">
    <source>
        <dbReference type="ARBA" id="ARBA00022912"/>
    </source>
</evidence>
<evidence type="ECO:0000256" key="3">
    <source>
        <dbReference type="SAM" id="MobiDB-lite"/>
    </source>
</evidence>
<dbReference type="PANTHER" id="PTHR47550:SF1">
    <property type="entry name" value="DUAL SPECIFICITY PROTEIN PHOSPHATASE PPS1"/>
    <property type="match status" value="1"/>
</dbReference>
<dbReference type="InterPro" id="IPR029021">
    <property type="entry name" value="Prot-tyrosine_phosphatase-like"/>
</dbReference>
<gene>
    <name evidence="6" type="ORF">QBC46DRAFT_166732</name>
</gene>
<name>A0AAN6NFI3_9PEZI</name>
<evidence type="ECO:0000259" key="5">
    <source>
        <dbReference type="PROSITE" id="PS50056"/>
    </source>
</evidence>
<evidence type="ECO:0000313" key="6">
    <source>
        <dbReference type="EMBL" id="KAK3944550.1"/>
    </source>
</evidence>
<dbReference type="AlphaFoldDB" id="A0AAN6NFI3"/>
<proteinExistence type="predicted"/>
<dbReference type="SUPFAM" id="SSF52799">
    <property type="entry name" value="(Phosphotyrosine protein) phosphatases II"/>
    <property type="match status" value="2"/>
</dbReference>
<dbReference type="PROSITE" id="PS50054">
    <property type="entry name" value="TYR_PHOSPHATASE_DUAL"/>
    <property type="match status" value="1"/>
</dbReference>
<dbReference type="PROSITE" id="PS50056">
    <property type="entry name" value="TYR_PHOSPHATASE_2"/>
    <property type="match status" value="1"/>
</dbReference>
<dbReference type="PROSITE" id="PS00383">
    <property type="entry name" value="TYR_PHOSPHATASE_1"/>
    <property type="match status" value="1"/>
</dbReference>
<dbReference type="Proteomes" id="UP001303473">
    <property type="component" value="Unassembled WGS sequence"/>
</dbReference>
<keyword evidence="2" id="KW-0904">Protein phosphatase</keyword>
<dbReference type="InterPro" id="IPR047949">
    <property type="entry name" value="PPS1_DSP"/>
</dbReference>
<dbReference type="GO" id="GO:0033260">
    <property type="term" value="P:nuclear DNA replication"/>
    <property type="evidence" value="ECO:0007669"/>
    <property type="project" value="InterPro"/>
</dbReference>
<dbReference type="Pfam" id="PF00782">
    <property type="entry name" value="DSPc"/>
    <property type="match status" value="1"/>
</dbReference>
<dbReference type="GO" id="GO:0005634">
    <property type="term" value="C:nucleus"/>
    <property type="evidence" value="ECO:0007669"/>
    <property type="project" value="GOC"/>
</dbReference>
<dbReference type="GO" id="GO:0008138">
    <property type="term" value="F:protein tyrosine/serine/threonine phosphatase activity"/>
    <property type="evidence" value="ECO:0007669"/>
    <property type="project" value="InterPro"/>
</dbReference>
<comment type="caution">
    <text evidence="6">The sequence shown here is derived from an EMBL/GenBank/DDBJ whole genome shotgun (WGS) entry which is preliminary data.</text>
</comment>
<keyword evidence="7" id="KW-1185">Reference proteome</keyword>
<dbReference type="FunFam" id="3.90.190.10:FF:000110">
    <property type="entry name" value="PPS1p Protein phosphatase"/>
    <property type="match status" value="1"/>
</dbReference>
<dbReference type="Gene3D" id="3.90.190.10">
    <property type="entry name" value="Protein tyrosine phosphatase superfamily"/>
    <property type="match status" value="2"/>
</dbReference>
<feature type="region of interest" description="Disordered" evidence="3">
    <location>
        <begin position="401"/>
        <end position="432"/>
    </location>
</feature>
<accession>A0AAN6NFI3</accession>
<reference evidence="7" key="1">
    <citation type="journal article" date="2023" name="Mol. Phylogenet. Evol.">
        <title>Genome-scale phylogeny and comparative genomics of the fungal order Sordariales.</title>
        <authorList>
            <person name="Hensen N."/>
            <person name="Bonometti L."/>
            <person name="Westerberg I."/>
            <person name="Brannstrom I.O."/>
            <person name="Guillou S."/>
            <person name="Cros-Aarteil S."/>
            <person name="Calhoun S."/>
            <person name="Haridas S."/>
            <person name="Kuo A."/>
            <person name="Mondo S."/>
            <person name="Pangilinan J."/>
            <person name="Riley R."/>
            <person name="LaButti K."/>
            <person name="Andreopoulos B."/>
            <person name="Lipzen A."/>
            <person name="Chen C."/>
            <person name="Yan M."/>
            <person name="Daum C."/>
            <person name="Ng V."/>
            <person name="Clum A."/>
            <person name="Steindorff A."/>
            <person name="Ohm R.A."/>
            <person name="Martin F."/>
            <person name="Silar P."/>
            <person name="Natvig D.O."/>
            <person name="Lalanne C."/>
            <person name="Gautier V."/>
            <person name="Ament-Velasquez S.L."/>
            <person name="Kruys A."/>
            <person name="Hutchinson M.I."/>
            <person name="Powell A.J."/>
            <person name="Barry K."/>
            <person name="Miller A.N."/>
            <person name="Grigoriev I.V."/>
            <person name="Debuchy R."/>
            <person name="Gladieux P."/>
            <person name="Hiltunen Thoren M."/>
            <person name="Johannesson H."/>
        </authorList>
    </citation>
    <scope>NUCLEOTIDE SEQUENCE [LARGE SCALE GENOMIC DNA]</scope>
    <source>
        <strain evidence="7">CBS 340.73</strain>
    </source>
</reference>
<feature type="compositionally biased region" description="Pro residues" evidence="3">
    <location>
        <begin position="52"/>
        <end position="69"/>
    </location>
</feature>
<evidence type="ECO:0000259" key="4">
    <source>
        <dbReference type="PROSITE" id="PS50054"/>
    </source>
</evidence>
<feature type="domain" description="Tyrosine-protein phosphatase" evidence="4">
    <location>
        <begin position="540"/>
        <end position="689"/>
    </location>
</feature>
<keyword evidence="1" id="KW-0378">Hydrolase</keyword>
<dbReference type="PANTHER" id="PTHR47550">
    <property type="entry name" value="DUAL SPECIFICITY PROTEIN PHOSPHATASE PPS1"/>
    <property type="match status" value="1"/>
</dbReference>
<dbReference type="InterPro" id="IPR000387">
    <property type="entry name" value="Tyr_Pase_dom"/>
</dbReference>
<organism evidence="6 7">
    <name type="scientific">Diplogelasinospora grovesii</name>
    <dbReference type="NCBI Taxonomy" id="303347"/>
    <lineage>
        <taxon>Eukaryota</taxon>
        <taxon>Fungi</taxon>
        <taxon>Dikarya</taxon>
        <taxon>Ascomycota</taxon>
        <taxon>Pezizomycotina</taxon>
        <taxon>Sordariomycetes</taxon>
        <taxon>Sordariomycetidae</taxon>
        <taxon>Sordariales</taxon>
        <taxon>Diplogelasinosporaceae</taxon>
        <taxon>Diplogelasinospora</taxon>
    </lineage>
</organism>
<dbReference type="InterPro" id="IPR016130">
    <property type="entry name" value="Tyr_Pase_AS"/>
</dbReference>
<feature type="region of interest" description="Disordered" evidence="3">
    <location>
        <begin position="52"/>
        <end position="79"/>
    </location>
</feature>